<keyword evidence="7" id="KW-0472">Membrane</keyword>
<dbReference type="GO" id="GO:0005829">
    <property type="term" value="C:cytosol"/>
    <property type="evidence" value="ECO:0007669"/>
    <property type="project" value="GOC"/>
</dbReference>
<dbReference type="Gene3D" id="3.30.1520.10">
    <property type="entry name" value="Phox-like domain"/>
    <property type="match status" value="1"/>
</dbReference>
<evidence type="ECO:0000256" key="7">
    <source>
        <dbReference type="ARBA" id="ARBA00023136"/>
    </source>
</evidence>
<dbReference type="SMART" id="SM00312">
    <property type="entry name" value="PX"/>
    <property type="match status" value="1"/>
</dbReference>
<dbReference type="STRING" id="2163413.A0A4P6XMP9"/>
<dbReference type="AlphaFoldDB" id="A0A4P6XMP9"/>
<gene>
    <name evidence="9" type="primary">MPUL0B10780</name>
    <name evidence="9" type="ORF">METSCH_B10780</name>
</gene>
<reference evidence="10" key="1">
    <citation type="submission" date="2019-03" db="EMBL/GenBank/DDBJ databases">
        <title>Snf2 controls pulcherriminic acid biosynthesis and connects pigmentation and antifungal activity of the yeast Metschnikowia pulcherrima.</title>
        <authorList>
            <person name="Gore-Lloyd D."/>
            <person name="Sumann I."/>
            <person name="Brachmann A.O."/>
            <person name="Schneeberger K."/>
            <person name="Ortiz-Merino R.A."/>
            <person name="Moreno-Beltran M."/>
            <person name="Schlaefli M."/>
            <person name="Kirner P."/>
            <person name="Santos Kron A."/>
            <person name="Wolfe K.H."/>
            <person name="Piel J."/>
            <person name="Ahrens C.H."/>
            <person name="Henk D."/>
            <person name="Freimoser F.M."/>
        </authorList>
    </citation>
    <scope>NUCLEOTIDE SEQUENCE [LARGE SCALE GENOMIC DNA]</scope>
    <source>
        <strain evidence="10">APC 1.2</strain>
    </source>
</reference>
<evidence type="ECO:0000256" key="4">
    <source>
        <dbReference type="ARBA" id="ARBA00022753"/>
    </source>
</evidence>
<dbReference type="GO" id="GO:0010008">
    <property type="term" value="C:endosome membrane"/>
    <property type="evidence" value="ECO:0007669"/>
    <property type="project" value="UniProtKB-SubCell"/>
</dbReference>
<name>A0A4P6XMP9_9ASCO</name>
<protein>
    <submittedName>
        <fullName evidence="9">PX domain-containing protein</fullName>
    </submittedName>
</protein>
<evidence type="ECO:0000313" key="10">
    <source>
        <dbReference type="Proteomes" id="UP000292447"/>
    </source>
</evidence>
<organism evidence="9 10">
    <name type="scientific">Metschnikowia aff. pulcherrima</name>
    <dbReference type="NCBI Taxonomy" id="2163413"/>
    <lineage>
        <taxon>Eukaryota</taxon>
        <taxon>Fungi</taxon>
        <taxon>Dikarya</taxon>
        <taxon>Ascomycota</taxon>
        <taxon>Saccharomycotina</taxon>
        <taxon>Pichiomycetes</taxon>
        <taxon>Metschnikowiaceae</taxon>
        <taxon>Metschnikowia</taxon>
    </lineage>
</organism>
<keyword evidence="6" id="KW-0446">Lipid-binding</keyword>
<comment type="similarity">
    <text evidence="2">Belongs to the sorting nexin family.</text>
</comment>
<dbReference type="InterPro" id="IPR044106">
    <property type="entry name" value="PX_Snx41/Atg20"/>
</dbReference>
<sequence>MSDDSDFFPDIEQDNNPLFYNTTANSAANSAHNLPQNMASTTQNAQKLQESFVDFGAESLVKSSLGLSQKIKKMLANPRLNIDVILSERLGNSAVVVYLIELKVGQGQPGGDSVIVKRRYSEFKLLRDNLVKLFPTLIIPPIPEKHTLLTYLINSLDNAKELLVIDVRKRYFKKFLQDVVFDANPLLKSCPLLLKFFDPNYELSWENAINEPPVSLLPQNLLLANPNNPTDQNGLYLLLPSVAGFDVSSPDNLHLLAKINLDLHKLHNDVKVYNLKETHALELQEYENFFGDIPPQLIAFEKNVHQNIKVLADLHKLNSRNIRNLKQMIDVLIELGGNLNNFSLQIHEMVTQDNNQLSLVIEKFGSTMDSDFLNFEHFLHDHVIPEWEEPVNQFAQYYMLALQLVKFYKYKLLQYKLLYKLKFAKIQELSNSTQNQESLKHLKDLNINSPSISSAIERIESKNRAKRSLGGKKSWYGLFGGNKPTFSLPEEHLHDRLAPVSDEASAFPSPQMKSSFQHRVQHIEKELNKLDQLIGLFNDDMNKLTENLEINFQEYTTKMEKKWLVVMIDLTRAGKQLFSENLQNWTDLKAYVEQSSDELSMDRIADTLEQA</sequence>
<dbReference type="InterPro" id="IPR036871">
    <property type="entry name" value="PX_dom_sf"/>
</dbReference>
<dbReference type="PANTHER" id="PTHR46979:SF2">
    <property type="entry name" value="SORTING NEXIN-41"/>
    <property type="match status" value="1"/>
</dbReference>
<proteinExistence type="inferred from homology"/>
<dbReference type="GO" id="GO:0042147">
    <property type="term" value="P:retrograde transport, endosome to Golgi"/>
    <property type="evidence" value="ECO:0007669"/>
    <property type="project" value="InterPro"/>
</dbReference>
<evidence type="ECO:0000256" key="3">
    <source>
        <dbReference type="ARBA" id="ARBA00022448"/>
    </source>
</evidence>
<dbReference type="SUPFAM" id="SSF64268">
    <property type="entry name" value="PX domain"/>
    <property type="match status" value="1"/>
</dbReference>
<dbReference type="CDD" id="cd06867">
    <property type="entry name" value="PX_SNX41_42"/>
    <property type="match status" value="1"/>
</dbReference>
<comment type="subcellular location">
    <subcellularLocation>
        <location evidence="1">Endosome membrane</location>
        <topology evidence="1">Peripheral membrane protein</topology>
    </subcellularLocation>
</comment>
<accession>A0A4P6XMP9</accession>
<dbReference type="Proteomes" id="UP000292447">
    <property type="component" value="Chromosome II"/>
</dbReference>
<keyword evidence="10" id="KW-1185">Reference proteome</keyword>
<keyword evidence="5" id="KW-0653">Protein transport</keyword>
<evidence type="ECO:0000256" key="1">
    <source>
        <dbReference type="ARBA" id="ARBA00004481"/>
    </source>
</evidence>
<keyword evidence="4" id="KW-0967">Endosome</keyword>
<keyword evidence="3" id="KW-0813">Transport</keyword>
<feature type="domain" description="PX" evidence="8">
    <location>
        <begin position="76"/>
        <end position="204"/>
    </location>
</feature>
<evidence type="ECO:0000256" key="5">
    <source>
        <dbReference type="ARBA" id="ARBA00022927"/>
    </source>
</evidence>
<evidence type="ECO:0000256" key="2">
    <source>
        <dbReference type="ARBA" id="ARBA00010883"/>
    </source>
</evidence>
<dbReference type="GO" id="GO:0035091">
    <property type="term" value="F:phosphatidylinositol binding"/>
    <property type="evidence" value="ECO:0007669"/>
    <property type="project" value="InterPro"/>
</dbReference>
<dbReference type="GO" id="GO:0015031">
    <property type="term" value="P:protein transport"/>
    <property type="evidence" value="ECO:0007669"/>
    <property type="project" value="UniProtKB-KW"/>
</dbReference>
<dbReference type="Pfam" id="PF00787">
    <property type="entry name" value="PX"/>
    <property type="match status" value="1"/>
</dbReference>
<dbReference type="InterPro" id="IPR051079">
    <property type="entry name" value="Sorting_Nexin_Autophagy"/>
</dbReference>
<evidence type="ECO:0000256" key="6">
    <source>
        <dbReference type="ARBA" id="ARBA00023121"/>
    </source>
</evidence>
<evidence type="ECO:0000259" key="8">
    <source>
        <dbReference type="PROSITE" id="PS50195"/>
    </source>
</evidence>
<dbReference type="EMBL" id="CP034457">
    <property type="protein sequence ID" value="QBM87865.1"/>
    <property type="molecule type" value="Genomic_DNA"/>
</dbReference>
<dbReference type="PROSITE" id="PS50195">
    <property type="entry name" value="PX"/>
    <property type="match status" value="1"/>
</dbReference>
<dbReference type="PANTHER" id="PTHR46979">
    <property type="entry name" value="SORTING NEXIN-41"/>
    <property type="match status" value="1"/>
</dbReference>
<dbReference type="InterPro" id="IPR001683">
    <property type="entry name" value="PX_dom"/>
</dbReference>
<evidence type="ECO:0000313" key="9">
    <source>
        <dbReference type="EMBL" id="QBM87865.1"/>
    </source>
</evidence>